<dbReference type="EMBL" id="CP108482">
    <property type="protein sequence ID" value="WUS56478.1"/>
    <property type="molecule type" value="Genomic_DNA"/>
</dbReference>
<feature type="compositionally biased region" description="Pro residues" evidence="1">
    <location>
        <begin position="62"/>
        <end position="72"/>
    </location>
</feature>
<dbReference type="Pfam" id="PF13360">
    <property type="entry name" value="PQQ_2"/>
    <property type="match status" value="1"/>
</dbReference>
<dbReference type="SUPFAM" id="SSF50998">
    <property type="entry name" value="Quinoprotein alcohol dehydrogenase-like"/>
    <property type="match status" value="1"/>
</dbReference>
<dbReference type="PANTHER" id="PTHR34512">
    <property type="entry name" value="CELL SURFACE PROTEIN"/>
    <property type="match status" value="1"/>
</dbReference>
<keyword evidence="5" id="KW-1185">Reference proteome</keyword>
<name>A0ABZ1W6R9_9ACTN</name>
<dbReference type="InterPro" id="IPR011047">
    <property type="entry name" value="Quinoprotein_ADH-like_sf"/>
</dbReference>
<keyword evidence="2" id="KW-0812">Transmembrane</keyword>
<accession>A0ABZ1W6R9</accession>
<evidence type="ECO:0000259" key="3">
    <source>
        <dbReference type="Pfam" id="PF13360"/>
    </source>
</evidence>
<dbReference type="InterPro" id="IPR002372">
    <property type="entry name" value="PQQ_rpt_dom"/>
</dbReference>
<keyword evidence="2" id="KW-0472">Membrane</keyword>
<reference evidence="4 5" key="1">
    <citation type="submission" date="2022-10" db="EMBL/GenBank/DDBJ databases">
        <title>The complete genomes of actinobacterial strains from the NBC collection.</title>
        <authorList>
            <person name="Joergensen T.S."/>
            <person name="Alvarez Arevalo M."/>
            <person name="Sterndorff E.B."/>
            <person name="Faurdal D."/>
            <person name="Vuksanovic O."/>
            <person name="Mourched A.-S."/>
            <person name="Charusanti P."/>
            <person name="Shaw S."/>
            <person name="Blin K."/>
            <person name="Weber T."/>
        </authorList>
    </citation>
    <scope>NUCLEOTIDE SEQUENCE [LARGE SCALE GENOMIC DNA]</scope>
    <source>
        <strain evidence="4 5">NBC_01247</strain>
    </source>
</reference>
<dbReference type="InterPro" id="IPR015943">
    <property type="entry name" value="WD40/YVTN_repeat-like_dom_sf"/>
</dbReference>
<feature type="domain" description="Pyrrolo-quinoline quinone repeat" evidence="3">
    <location>
        <begin position="176"/>
        <end position="356"/>
    </location>
</feature>
<gene>
    <name evidence="4" type="ORF">OG469_13690</name>
</gene>
<feature type="compositionally biased region" description="Pro residues" evidence="1">
    <location>
        <begin position="81"/>
        <end position="96"/>
    </location>
</feature>
<evidence type="ECO:0000256" key="1">
    <source>
        <dbReference type="SAM" id="MobiDB-lite"/>
    </source>
</evidence>
<keyword evidence="2" id="KW-1133">Transmembrane helix</keyword>
<feature type="compositionally biased region" description="Low complexity" evidence="1">
    <location>
        <begin position="22"/>
        <end position="61"/>
    </location>
</feature>
<dbReference type="Gene3D" id="2.130.10.10">
    <property type="entry name" value="YVTN repeat-like/Quinoprotein amine dehydrogenase"/>
    <property type="match status" value="1"/>
</dbReference>
<protein>
    <submittedName>
        <fullName evidence="4">PQQ-like beta-propeller repeat protein</fullName>
    </submittedName>
</protein>
<dbReference type="RefSeq" id="WP_329498717.1">
    <property type="nucleotide sequence ID" value="NZ_CP108460.1"/>
</dbReference>
<organism evidence="4 5">
    <name type="scientific">Kitasatospora herbaricolor</name>
    <dbReference type="NCBI Taxonomy" id="68217"/>
    <lineage>
        <taxon>Bacteria</taxon>
        <taxon>Bacillati</taxon>
        <taxon>Actinomycetota</taxon>
        <taxon>Actinomycetes</taxon>
        <taxon>Kitasatosporales</taxon>
        <taxon>Streptomycetaceae</taxon>
        <taxon>Kitasatospora</taxon>
    </lineage>
</organism>
<proteinExistence type="predicted"/>
<feature type="region of interest" description="Disordered" evidence="1">
    <location>
        <begin position="1"/>
        <end position="115"/>
    </location>
</feature>
<evidence type="ECO:0000313" key="5">
    <source>
        <dbReference type="Proteomes" id="UP001432014"/>
    </source>
</evidence>
<evidence type="ECO:0000256" key="2">
    <source>
        <dbReference type="SAM" id="Phobius"/>
    </source>
</evidence>
<dbReference type="Proteomes" id="UP001432014">
    <property type="component" value="Chromosome"/>
</dbReference>
<feature type="transmembrane region" description="Helical" evidence="2">
    <location>
        <begin position="133"/>
        <end position="156"/>
    </location>
</feature>
<evidence type="ECO:0000313" key="4">
    <source>
        <dbReference type="EMBL" id="WUS56478.1"/>
    </source>
</evidence>
<sequence>MSFGRRPEADPAALADQMTQLGGAPVTTPAGPPAAAAPAHGGDYAYQPTAAAFPAQNAPQQPQVPQPAPAGPVGPFDPYATTPPQPFQAQQTPPPTAGGYGYPPQAPAPAFPQQPGYGYPGPAVPAPRKRNPVLVYGGAVCALLVVAIVIGLFVLFDDKDPKSPTGGGPAGTYNVAWAAPKTQGSHSAGLLGIWGSEKLIVRGDEGGIKAYSSSDGKEAWSLAPPAGTKEFCSMSYGHNSKGVAAVALNTGDGDCSTLGAVDITTGQLLWSKKIDAERIYAPTLSITDKVVAVGAGSALGGFSVADGSPVWTYQPREKNCSTSGAKAAGTSVVLTDRCYGSTTTTKATLQVLDAETGKSGAQFALEGTNERLGTVLSDKPLVLAMSGGTGGDYVVGFDAAGKPMAKVPTKEAGSDSLRFSDSSDAFTLNVVSGTTLYVQAGSTSKPSIEAYDLTAGKKLWEQNGGSEQGLRLVSGTDKDGAVRAVVANGYSKPGKLVTLGKADGAVTELGPVAKPKSGTLIWSITEFVVTDNGSLVAFPKTSTGEPVIRFTKG</sequence>
<dbReference type="PANTHER" id="PTHR34512:SF30">
    <property type="entry name" value="OUTER MEMBRANE PROTEIN ASSEMBLY FACTOR BAMB"/>
    <property type="match status" value="1"/>
</dbReference>